<proteinExistence type="predicted"/>
<dbReference type="InterPro" id="IPR009057">
    <property type="entry name" value="Homeodomain-like_sf"/>
</dbReference>
<keyword evidence="4" id="KW-0539">Nucleus</keyword>
<dbReference type="CDD" id="cd00167">
    <property type="entry name" value="SANT"/>
    <property type="match status" value="1"/>
</dbReference>
<dbReference type="Gene3D" id="1.10.10.60">
    <property type="entry name" value="Homeodomain-like"/>
    <property type="match status" value="1"/>
</dbReference>
<dbReference type="GO" id="GO:0019185">
    <property type="term" value="C:snRNA-activating protein complex"/>
    <property type="evidence" value="ECO:0007669"/>
    <property type="project" value="TreeGrafter"/>
</dbReference>
<sequence length="399" mass="46909">MCGKNTELICLKKLARFDSIEKFKENISSILTSIEISKYKMIFLIKSLFKQSFTFYIFLQILKENHYFHLYCHNENFKFITLRLIVFVVLNFFVDGCFHCSGFFVLNLDCLFMSIDLDLSSMTCSPTSTFELNEQLLTQLKQALLKNATVKRLLREQVYKIQQLLFENDEKQRMLLDCINKEKREKTEKIGIMPLPWGFRRERKLGVSHFLADIDNEKKILDPPKKNHDAEALSSYLANVPVYHESNKFSKGEMAALLIAVRQQFLVIAKGEAAAKCGKGARELYDKIKEIHEMSILQMCDMIDPQLYDWCKIASFVNENNERLLFVPPSISLNRTPKECFMFWTNFIQKVHHGWNEEENRELRKYASMYGGHEWNKIAQHFNVTLYEVFVFCRHSISI</sequence>
<keyword evidence="1" id="KW-0805">Transcription regulation</keyword>
<keyword evidence="5" id="KW-0812">Transmembrane</keyword>
<protein>
    <recommendedName>
        <fullName evidence="8">Myb-like domain-containing protein</fullName>
    </recommendedName>
</protein>
<dbReference type="Proteomes" id="UP000023152">
    <property type="component" value="Unassembled WGS sequence"/>
</dbReference>
<evidence type="ECO:0000313" key="7">
    <source>
        <dbReference type="Proteomes" id="UP000023152"/>
    </source>
</evidence>
<evidence type="ECO:0000256" key="5">
    <source>
        <dbReference type="SAM" id="Phobius"/>
    </source>
</evidence>
<gene>
    <name evidence="6" type="ORF">RFI_02691</name>
</gene>
<reference evidence="6 7" key="1">
    <citation type="journal article" date="2013" name="Curr. Biol.">
        <title>The Genome of the Foraminiferan Reticulomyxa filosa.</title>
        <authorList>
            <person name="Glockner G."/>
            <person name="Hulsmann N."/>
            <person name="Schleicher M."/>
            <person name="Noegel A.A."/>
            <person name="Eichinger L."/>
            <person name="Gallinger C."/>
            <person name="Pawlowski J."/>
            <person name="Sierra R."/>
            <person name="Euteneuer U."/>
            <person name="Pillet L."/>
            <person name="Moustafa A."/>
            <person name="Platzer M."/>
            <person name="Groth M."/>
            <person name="Szafranski K."/>
            <person name="Schliwa M."/>
        </authorList>
    </citation>
    <scope>NUCLEOTIDE SEQUENCE [LARGE SCALE GENOMIC DNA]</scope>
</reference>
<dbReference type="GO" id="GO:0000978">
    <property type="term" value="F:RNA polymerase II cis-regulatory region sequence-specific DNA binding"/>
    <property type="evidence" value="ECO:0007669"/>
    <property type="project" value="TreeGrafter"/>
</dbReference>
<dbReference type="EMBL" id="ASPP01002603">
    <property type="protein sequence ID" value="ETO34404.1"/>
    <property type="molecule type" value="Genomic_DNA"/>
</dbReference>
<dbReference type="InterPro" id="IPR051575">
    <property type="entry name" value="Myb-like_DNA-bd"/>
</dbReference>
<feature type="transmembrane region" description="Helical" evidence="5">
    <location>
        <begin position="80"/>
        <end position="106"/>
    </location>
</feature>
<evidence type="ECO:0000313" key="6">
    <source>
        <dbReference type="EMBL" id="ETO34404.1"/>
    </source>
</evidence>
<name>X6P8M7_RETFI</name>
<keyword evidence="2" id="KW-0238">DNA-binding</keyword>
<accession>X6P8M7</accession>
<dbReference type="GO" id="GO:0001006">
    <property type="term" value="F:RNA polymerase III type 3 promoter sequence-specific DNA binding"/>
    <property type="evidence" value="ECO:0007669"/>
    <property type="project" value="TreeGrafter"/>
</dbReference>
<evidence type="ECO:0000256" key="4">
    <source>
        <dbReference type="ARBA" id="ARBA00023242"/>
    </source>
</evidence>
<feature type="non-terminal residue" evidence="6">
    <location>
        <position position="399"/>
    </location>
</feature>
<organism evidence="6 7">
    <name type="scientific">Reticulomyxa filosa</name>
    <dbReference type="NCBI Taxonomy" id="46433"/>
    <lineage>
        <taxon>Eukaryota</taxon>
        <taxon>Sar</taxon>
        <taxon>Rhizaria</taxon>
        <taxon>Retaria</taxon>
        <taxon>Foraminifera</taxon>
        <taxon>Monothalamids</taxon>
        <taxon>Reticulomyxidae</taxon>
        <taxon>Reticulomyxa</taxon>
    </lineage>
</organism>
<dbReference type="GO" id="GO:0042795">
    <property type="term" value="P:snRNA transcription by RNA polymerase II"/>
    <property type="evidence" value="ECO:0007669"/>
    <property type="project" value="TreeGrafter"/>
</dbReference>
<dbReference type="PANTHER" id="PTHR46621:SF1">
    <property type="entry name" value="SNRNA-ACTIVATING PROTEIN COMPLEX SUBUNIT 4"/>
    <property type="match status" value="1"/>
</dbReference>
<keyword evidence="7" id="KW-1185">Reference proteome</keyword>
<evidence type="ECO:0000256" key="1">
    <source>
        <dbReference type="ARBA" id="ARBA00023015"/>
    </source>
</evidence>
<dbReference type="Pfam" id="PF13921">
    <property type="entry name" value="Myb_DNA-bind_6"/>
    <property type="match status" value="1"/>
</dbReference>
<evidence type="ECO:0000256" key="3">
    <source>
        <dbReference type="ARBA" id="ARBA00023163"/>
    </source>
</evidence>
<evidence type="ECO:0000256" key="2">
    <source>
        <dbReference type="ARBA" id="ARBA00023125"/>
    </source>
</evidence>
<dbReference type="PANTHER" id="PTHR46621">
    <property type="entry name" value="SNRNA-ACTIVATING PROTEIN COMPLEX SUBUNIT 4"/>
    <property type="match status" value="1"/>
</dbReference>
<comment type="caution">
    <text evidence="6">The sequence shown here is derived from an EMBL/GenBank/DDBJ whole genome shotgun (WGS) entry which is preliminary data.</text>
</comment>
<dbReference type="InterPro" id="IPR001005">
    <property type="entry name" value="SANT/Myb"/>
</dbReference>
<keyword evidence="3" id="KW-0804">Transcription</keyword>
<keyword evidence="5" id="KW-0472">Membrane</keyword>
<dbReference type="AlphaFoldDB" id="X6P8M7"/>
<dbReference type="SUPFAM" id="SSF46689">
    <property type="entry name" value="Homeodomain-like"/>
    <property type="match status" value="1"/>
</dbReference>
<dbReference type="GO" id="GO:0042796">
    <property type="term" value="P:snRNA transcription by RNA polymerase III"/>
    <property type="evidence" value="ECO:0007669"/>
    <property type="project" value="TreeGrafter"/>
</dbReference>
<evidence type="ECO:0008006" key="8">
    <source>
        <dbReference type="Google" id="ProtNLM"/>
    </source>
</evidence>
<keyword evidence="5" id="KW-1133">Transmembrane helix</keyword>